<feature type="repeat" description="TPR" evidence="4">
    <location>
        <begin position="519"/>
        <end position="552"/>
    </location>
</feature>
<keyword evidence="8" id="KW-1185">Reference proteome</keyword>
<feature type="repeat" description="TPR" evidence="4">
    <location>
        <begin position="485"/>
        <end position="518"/>
    </location>
</feature>
<dbReference type="InterPro" id="IPR050754">
    <property type="entry name" value="FKBP4/5/8-like"/>
</dbReference>
<dbReference type="Gene3D" id="3.10.50.40">
    <property type="match status" value="1"/>
</dbReference>
<dbReference type="InterPro" id="IPR019734">
    <property type="entry name" value="TPR_rpt"/>
</dbReference>
<dbReference type="InterPro" id="IPR011990">
    <property type="entry name" value="TPR-like_helical_dom_sf"/>
</dbReference>
<feature type="region of interest" description="Disordered" evidence="5">
    <location>
        <begin position="1"/>
        <end position="31"/>
    </location>
</feature>
<dbReference type="Proteomes" id="UP000660262">
    <property type="component" value="Unassembled WGS sequence"/>
</dbReference>
<dbReference type="Gene3D" id="1.25.40.10">
    <property type="entry name" value="Tetratricopeptide repeat domain"/>
    <property type="match status" value="1"/>
</dbReference>
<dbReference type="InterPro" id="IPR046357">
    <property type="entry name" value="PPIase_dom_sf"/>
</dbReference>
<dbReference type="SUPFAM" id="SSF48452">
    <property type="entry name" value="TPR-like"/>
    <property type="match status" value="1"/>
</dbReference>
<dbReference type="Pfam" id="PF00254">
    <property type="entry name" value="FKBP_C"/>
    <property type="match status" value="1"/>
</dbReference>
<keyword evidence="1" id="KW-0677">Repeat</keyword>
<keyword evidence="3" id="KW-0413">Isomerase</keyword>
<dbReference type="SMART" id="SM00028">
    <property type="entry name" value="TPR"/>
    <property type="match status" value="3"/>
</dbReference>
<dbReference type="GO" id="GO:0003755">
    <property type="term" value="F:peptidyl-prolyl cis-trans isomerase activity"/>
    <property type="evidence" value="ECO:0007669"/>
    <property type="project" value="UniProtKB-KW"/>
</dbReference>
<dbReference type="PANTHER" id="PTHR46512">
    <property type="entry name" value="PEPTIDYLPROLYL ISOMERASE"/>
    <property type="match status" value="1"/>
</dbReference>
<comment type="catalytic activity">
    <reaction evidence="3">
        <text>[protein]-peptidylproline (omega=180) = [protein]-peptidylproline (omega=0)</text>
        <dbReference type="Rhea" id="RHEA:16237"/>
        <dbReference type="Rhea" id="RHEA-COMP:10747"/>
        <dbReference type="Rhea" id="RHEA-COMP:10748"/>
        <dbReference type="ChEBI" id="CHEBI:83833"/>
        <dbReference type="ChEBI" id="CHEBI:83834"/>
        <dbReference type="EC" id="5.2.1.8"/>
    </reaction>
</comment>
<dbReference type="SUPFAM" id="SSF54534">
    <property type="entry name" value="FKBP-like"/>
    <property type="match status" value="1"/>
</dbReference>
<evidence type="ECO:0000256" key="4">
    <source>
        <dbReference type="PROSITE-ProRule" id="PRU00339"/>
    </source>
</evidence>
<dbReference type="PROSITE" id="PS50005">
    <property type="entry name" value="TPR"/>
    <property type="match status" value="2"/>
</dbReference>
<dbReference type="OrthoDB" id="433738at2759"/>
<dbReference type="AlphaFoldDB" id="A0A830HHR0"/>
<evidence type="ECO:0000256" key="5">
    <source>
        <dbReference type="SAM" id="MobiDB-lite"/>
    </source>
</evidence>
<organism evidence="7 8">
    <name type="scientific">Pycnococcus provasolii</name>
    <dbReference type="NCBI Taxonomy" id="41880"/>
    <lineage>
        <taxon>Eukaryota</taxon>
        <taxon>Viridiplantae</taxon>
        <taxon>Chlorophyta</taxon>
        <taxon>Pseudoscourfieldiophyceae</taxon>
        <taxon>Pseudoscourfieldiales</taxon>
        <taxon>Pycnococcaceae</taxon>
        <taxon>Pycnococcus</taxon>
    </lineage>
</organism>
<sequence length="589" mass="66684">MAAASSASGENEKEPEEEEEEKPKPPPPAHFVCEGVVWKQHINESDVDRNPVERSQSTITYVAYLDDGDETSVGDRPFKDSSNATMFDERHRDEPITFELYLEPQENGTRYFGVEQTKCPLPILADAIKTMRPGEKATFTVKPEQAFGEEGDDELGVPPNATVKYDIFQHDFKTVELVDHDKEFLKMIINKEDEKERGGPSEQDEVYATITLHTDPGCTPESLVYETPSANPNDEGVESFALDEIPKHLPPATARALRTMPRTQKSRFAILNGLDSGRKGAIYMTVKLLKWKERGFVKGTKNKVLKLAYQLDDEAQWARPTDFSTVKFKMISAHDAVTGEQLLGETDEETVTLHSEQPDLPEALEAAARHMRMGETAHITVTDLRLAYEDPCIRQQAMCLPKTCTSKRVMYVAKLIEIVEKGMEIDTRALEDKGKDGFMEEAEKRKALGTAAMKRGANERAVLRYNDALKFAAKTPDDMSQPIRLALHLNNAMVYLRMNEFSLAKQSCEWALEIDPENIKAIFRRAKAHEGLIDYDLAAKDLKEAIRLEPQNRDLRKEYEDLKVRAKEDAKKQRELWGSAKIFDKERGL</sequence>
<dbReference type="EMBL" id="BNJQ01000013">
    <property type="protein sequence ID" value="GHP06654.1"/>
    <property type="molecule type" value="Genomic_DNA"/>
</dbReference>
<dbReference type="InterPro" id="IPR001179">
    <property type="entry name" value="PPIase_FKBP_dom"/>
</dbReference>
<evidence type="ECO:0000256" key="3">
    <source>
        <dbReference type="PROSITE-ProRule" id="PRU00277"/>
    </source>
</evidence>
<reference evidence="7" key="1">
    <citation type="submission" date="2020-10" db="EMBL/GenBank/DDBJ databases">
        <title>Unveiling of a novel bifunctional photoreceptor, Dualchrome1, isolated from a cosmopolitan green alga.</title>
        <authorList>
            <person name="Suzuki S."/>
            <person name="Kawachi M."/>
        </authorList>
    </citation>
    <scope>NUCLEOTIDE SEQUENCE</scope>
    <source>
        <strain evidence="7">NIES 2893</strain>
    </source>
</reference>
<evidence type="ECO:0000256" key="1">
    <source>
        <dbReference type="ARBA" id="ARBA00022737"/>
    </source>
</evidence>
<protein>
    <recommendedName>
        <fullName evidence="3">peptidylprolyl isomerase</fullName>
        <ecNumber evidence="3">5.2.1.8</ecNumber>
    </recommendedName>
</protein>
<keyword evidence="3" id="KW-0697">Rotamase</keyword>
<comment type="caution">
    <text evidence="7">The sequence shown here is derived from an EMBL/GenBank/DDBJ whole genome shotgun (WGS) entry which is preliminary data.</text>
</comment>
<name>A0A830HHR0_9CHLO</name>
<feature type="domain" description="PPIase FKBP-type" evidence="6">
    <location>
        <begin position="54"/>
        <end position="173"/>
    </location>
</feature>
<proteinExistence type="predicted"/>
<evidence type="ECO:0000259" key="6">
    <source>
        <dbReference type="PROSITE" id="PS50059"/>
    </source>
</evidence>
<gene>
    <name evidence="7" type="ORF">PPROV_000539900</name>
</gene>
<evidence type="ECO:0000313" key="8">
    <source>
        <dbReference type="Proteomes" id="UP000660262"/>
    </source>
</evidence>
<evidence type="ECO:0000313" key="7">
    <source>
        <dbReference type="EMBL" id="GHP06654.1"/>
    </source>
</evidence>
<keyword evidence="2 4" id="KW-0802">TPR repeat</keyword>
<evidence type="ECO:0000256" key="2">
    <source>
        <dbReference type="ARBA" id="ARBA00022803"/>
    </source>
</evidence>
<dbReference type="EC" id="5.2.1.8" evidence="3"/>
<dbReference type="PROSITE" id="PS50059">
    <property type="entry name" value="FKBP_PPIASE"/>
    <property type="match status" value="1"/>
</dbReference>
<accession>A0A830HHR0</accession>